<dbReference type="GO" id="GO:0005886">
    <property type="term" value="C:plasma membrane"/>
    <property type="evidence" value="ECO:0007669"/>
    <property type="project" value="UniProtKB-SubCell"/>
</dbReference>
<dbReference type="PANTHER" id="PTHR42929:SF1">
    <property type="entry name" value="INNER MEMBRANE ABC TRANSPORTER PERMEASE PROTEIN YDCU-RELATED"/>
    <property type="match status" value="1"/>
</dbReference>
<keyword evidence="7 8" id="KW-0472">Membrane</keyword>
<feature type="transmembrane region" description="Helical" evidence="8">
    <location>
        <begin position="103"/>
        <end position="123"/>
    </location>
</feature>
<dbReference type="CDD" id="cd06261">
    <property type="entry name" value="TM_PBP2"/>
    <property type="match status" value="1"/>
</dbReference>
<evidence type="ECO:0000256" key="5">
    <source>
        <dbReference type="ARBA" id="ARBA00022692"/>
    </source>
</evidence>
<organism evidence="10 11">
    <name type="scientific">Roseibium aggregatum</name>
    <dbReference type="NCBI Taxonomy" id="187304"/>
    <lineage>
        <taxon>Bacteria</taxon>
        <taxon>Pseudomonadati</taxon>
        <taxon>Pseudomonadota</taxon>
        <taxon>Alphaproteobacteria</taxon>
        <taxon>Hyphomicrobiales</taxon>
        <taxon>Stappiaceae</taxon>
        <taxon>Roseibium</taxon>
    </lineage>
</organism>
<feature type="domain" description="ABC transmembrane type-1" evidence="9">
    <location>
        <begin position="99"/>
        <end position="325"/>
    </location>
</feature>
<dbReference type="AlphaFoldDB" id="A0A926S8F1"/>
<evidence type="ECO:0000256" key="2">
    <source>
        <dbReference type="ARBA" id="ARBA00007069"/>
    </source>
</evidence>
<evidence type="ECO:0000313" key="10">
    <source>
        <dbReference type="EMBL" id="MBD1548632.1"/>
    </source>
</evidence>
<feature type="transmembrane region" description="Helical" evidence="8">
    <location>
        <begin position="247"/>
        <end position="272"/>
    </location>
</feature>
<gene>
    <name evidence="10" type="ORF">HK439_20400</name>
</gene>
<evidence type="ECO:0000256" key="1">
    <source>
        <dbReference type="ARBA" id="ARBA00004651"/>
    </source>
</evidence>
<comment type="subcellular location">
    <subcellularLocation>
        <location evidence="1">Cell membrane</location>
        <topology evidence="1">Multi-pass membrane protein</topology>
    </subcellularLocation>
</comment>
<dbReference type="PANTHER" id="PTHR42929">
    <property type="entry name" value="INNER MEMBRANE ABC TRANSPORTER PERMEASE PROTEIN YDCU-RELATED-RELATED"/>
    <property type="match status" value="1"/>
</dbReference>
<keyword evidence="4" id="KW-1003">Cell membrane</keyword>
<proteinExistence type="inferred from homology"/>
<dbReference type="Proteomes" id="UP000598467">
    <property type="component" value="Unassembled WGS sequence"/>
</dbReference>
<keyword evidence="5 8" id="KW-0812">Transmembrane</keyword>
<dbReference type="GO" id="GO:0055085">
    <property type="term" value="P:transmembrane transport"/>
    <property type="evidence" value="ECO:0007669"/>
    <property type="project" value="InterPro"/>
</dbReference>
<feature type="transmembrane region" description="Helical" evidence="8">
    <location>
        <begin position="308"/>
        <end position="329"/>
    </location>
</feature>
<dbReference type="Gene3D" id="1.10.3720.10">
    <property type="entry name" value="MetI-like"/>
    <property type="match status" value="1"/>
</dbReference>
<comment type="similarity">
    <text evidence="2">Belongs to the binding-protein-dependent transport system permease family. CysTW subfamily.</text>
</comment>
<evidence type="ECO:0000256" key="7">
    <source>
        <dbReference type="ARBA" id="ARBA00023136"/>
    </source>
</evidence>
<protein>
    <recommendedName>
        <fullName evidence="9">ABC transmembrane type-1 domain-containing protein</fullName>
    </recommendedName>
</protein>
<dbReference type="InterPro" id="IPR000515">
    <property type="entry name" value="MetI-like"/>
</dbReference>
<comment type="caution">
    <text evidence="10">The sequence shown here is derived from an EMBL/GenBank/DDBJ whole genome shotgun (WGS) entry which is preliminary data.</text>
</comment>
<evidence type="ECO:0000259" key="9">
    <source>
        <dbReference type="PROSITE" id="PS50928"/>
    </source>
</evidence>
<evidence type="ECO:0000256" key="4">
    <source>
        <dbReference type="ARBA" id="ARBA00022475"/>
    </source>
</evidence>
<feature type="transmembrane region" description="Helical" evidence="8">
    <location>
        <begin position="204"/>
        <end position="226"/>
    </location>
</feature>
<feature type="transmembrane region" description="Helical" evidence="8">
    <location>
        <begin position="35"/>
        <end position="58"/>
    </location>
</feature>
<evidence type="ECO:0000256" key="6">
    <source>
        <dbReference type="ARBA" id="ARBA00022989"/>
    </source>
</evidence>
<evidence type="ECO:0000256" key="8">
    <source>
        <dbReference type="SAM" id="Phobius"/>
    </source>
</evidence>
<dbReference type="InterPro" id="IPR035906">
    <property type="entry name" value="MetI-like_sf"/>
</dbReference>
<evidence type="ECO:0000256" key="3">
    <source>
        <dbReference type="ARBA" id="ARBA00022448"/>
    </source>
</evidence>
<dbReference type="EMBL" id="JABFCZ010000024">
    <property type="protein sequence ID" value="MBD1548632.1"/>
    <property type="molecule type" value="Genomic_DNA"/>
</dbReference>
<keyword evidence="3" id="KW-0813">Transport</keyword>
<dbReference type="SUPFAM" id="SSF161098">
    <property type="entry name" value="MetI-like"/>
    <property type="match status" value="1"/>
</dbReference>
<keyword evidence="6 8" id="KW-1133">Transmembrane helix</keyword>
<evidence type="ECO:0000313" key="11">
    <source>
        <dbReference type="Proteomes" id="UP000598467"/>
    </source>
</evidence>
<dbReference type="PROSITE" id="PS50928">
    <property type="entry name" value="ABC_TM1"/>
    <property type="match status" value="1"/>
</dbReference>
<feature type="transmembrane region" description="Helical" evidence="8">
    <location>
        <begin position="135"/>
        <end position="157"/>
    </location>
</feature>
<accession>A0A926S8F1</accession>
<reference evidence="10" key="1">
    <citation type="submission" date="2020-05" db="EMBL/GenBank/DDBJ databases">
        <title>Identification of trans-AT polyketide cluster in two marine bacteria, producers of a novel glutaramide-containing polyketide sesbanimide D and analogs.</title>
        <authorList>
            <person name="Kacar D."/>
            <person name="Rodriguez P."/>
            <person name="Canedo L."/>
            <person name="Gonzalez E."/>
            <person name="Galan B."/>
            <person name="De La Calle F."/>
            <person name="Garcia J.L."/>
        </authorList>
    </citation>
    <scope>NUCLEOTIDE SEQUENCE</scope>
    <source>
        <strain evidence="10">PHM038</strain>
    </source>
</reference>
<dbReference type="RefSeq" id="WP_190293319.1">
    <property type="nucleotide sequence ID" value="NZ_JABFCZ010000024.1"/>
</dbReference>
<sequence length="336" mass="36593">MSYPAVSGDIEVDREAGKGGPAFAAYIRGLGPANIIMGVITAVILFVFVAPFLLVIVVSFGEKIEGASWVWGFDFSNYIRVFVGVDWPNSVTLLYALKLYYTLAYAVLGSLIAVGFAFPFTYFMTQGSRRSQAMWLVFVLASLSMSEVFVVMGWDILLSNRSGLPALLKAVGITSWLKDTGWLAVLRDWDLASPRNVKFKTSQLATVLTMAYLVWPYAVILLFAPLSRIDRSMIEAARTMGAGSLTVLRTIVLPAVRLPVLGSLLLLFVYLLGTYVSVTYFAAPAHQTLPVSIYESIRGATLNAPFGAAQAVILLITAGIFIGFSLMLARLAERKA</sequence>
<name>A0A926S8F1_9HYPH</name>